<dbReference type="EMBL" id="AB853026">
    <property type="protein sequence ID" value="BAO18916.1"/>
    <property type="molecule type" value="Genomic_DNA"/>
</dbReference>
<sequence>MKLTLKTPSFLALVAIPVGALLAHAASAADAIPNAAVSHQQKHLVYVETRPVINYHQVTVESPLHVSAVADDGCHYSISLVPVRQAHVDKFLNLVGRVESNTCPQAGSEEAIVTATAERDSQGKMVVDKTIAVYPIWHSQAKS</sequence>
<dbReference type="AlphaFoldDB" id="V5YPQ5"/>
<feature type="signal peptide" evidence="1">
    <location>
        <begin position="1"/>
        <end position="28"/>
    </location>
</feature>
<dbReference type="RefSeq" id="WP_023842459.1">
    <property type="nucleotide sequence ID" value="NC_022995.1"/>
</dbReference>
<reference evidence="2" key="1">
    <citation type="journal article" date="2014" name="Microbiology">
        <title>A 2,4-dichlorophenoxyacetic acid degradation plasmid pM7012 discloses distribution of an unclassified megaplasmid group across bacterial species.</title>
        <authorList>
            <person name="Sakai Y."/>
            <person name="Ogawa N."/>
            <person name="Shimomura Y."/>
            <person name="Fujii T."/>
        </authorList>
    </citation>
    <scope>NUCLEOTIDE SEQUENCE</scope>
    <source>
        <strain evidence="2">M701</strain>
    </source>
</reference>
<accession>V5YPQ5</accession>
<geneLocation type="plasmid" evidence="2">
    <name>pM7012</name>
</geneLocation>
<proteinExistence type="predicted"/>
<feature type="chain" id="PRO_5004743079" description="Lipoprotein" evidence="1">
    <location>
        <begin position="29"/>
        <end position="143"/>
    </location>
</feature>
<evidence type="ECO:0008006" key="3">
    <source>
        <dbReference type="Google" id="ProtNLM"/>
    </source>
</evidence>
<organism evidence="2">
    <name type="scientific">Burkholderia sp. M701</name>
    <dbReference type="NCBI Taxonomy" id="326454"/>
    <lineage>
        <taxon>Bacteria</taxon>
        <taxon>Pseudomonadati</taxon>
        <taxon>Pseudomonadota</taxon>
        <taxon>Betaproteobacteria</taxon>
        <taxon>Burkholderiales</taxon>
        <taxon>Burkholderiaceae</taxon>
        <taxon>Burkholderia</taxon>
    </lineage>
</organism>
<name>V5YPQ5_9BURK</name>
<keyword evidence="1" id="KW-0732">Signal</keyword>
<evidence type="ECO:0000313" key="2">
    <source>
        <dbReference type="EMBL" id="BAO18916.1"/>
    </source>
</evidence>
<evidence type="ECO:0000256" key="1">
    <source>
        <dbReference type="SAM" id="SignalP"/>
    </source>
</evidence>
<keyword evidence="2" id="KW-0614">Plasmid</keyword>
<protein>
    <recommendedName>
        <fullName evidence="3">Lipoprotein</fullName>
    </recommendedName>
</protein>
<reference evidence="2" key="2">
    <citation type="submission" date="2024-06" db="EMBL/GenBank/DDBJ databases">
        <authorList>
            <person name="Sakai Y."/>
            <person name="Fujii T."/>
        </authorList>
    </citation>
    <scope>NUCLEOTIDE SEQUENCE</scope>
    <source>
        <strain evidence="2">M701</strain>
        <plasmid evidence="2">pM7012</plasmid>
    </source>
</reference>